<keyword evidence="3" id="KW-1185">Reference proteome</keyword>
<dbReference type="HOGENOM" id="CLU_2105650_0_0_5"/>
<dbReference type="Proteomes" id="UP000002033">
    <property type="component" value="Chromosome"/>
</dbReference>
<proteinExistence type="predicted"/>
<gene>
    <name evidence="2" type="ordered locus">Hden_0402</name>
</gene>
<accession>D8JRJ5</accession>
<evidence type="ECO:0008006" key="4">
    <source>
        <dbReference type="Google" id="ProtNLM"/>
    </source>
</evidence>
<dbReference type="KEGG" id="hdn:Hden_0402"/>
<organism evidence="2 3">
    <name type="scientific">Hyphomicrobium denitrificans (strain ATCC 51888 / DSM 1869 / NCIMB 11706 / TK 0415)</name>
    <dbReference type="NCBI Taxonomy" id="582899"/>
    <lineage>
        <taxon>Bacteria</taxon>
        <taxon>Pseudomonadati</taxon>
        <taxon>Pseudomonadota</taxon>
        <taxon>Alphaproteobacteria</taxon>
        <taxon>Hyphomicrobiales</taxon>
        <taxon>Hyphomicrobiaceae</taxon>
        <taxon>Hyphomicrobium</taxon>
    </lineage>
</organism>
<dbReference type="RefSeq" id="WP_013214443.1">
    <property type="nucleotide sequence ID" value="NC_014313.1"/>
</dbReference>
<feature type="chain" id="PRO_5003116162" description="Sulfur globule protein" evidence="1">
    <location>
        <begin position="23"/>
        <end position="115"/>
    </location>
</feature>
<evidence type="ECO:0000256" key="1">
    <source>
        <dbReference type="SAM" id="SignalP"/>
    </source>
</evidence>
<evidence type="ECO:0000313" key="2">
    <source>
        <dbReference type="EMBL" id="ADJ22224.1"/>
    </source>
</evidence>
<protein>
    <recommendedName>
        <fullName evidence="4">Sulfur globule protein</fullName>
    </recommendedName>
</protein>
<keyword evidence="1" id="KW-0732">Signal</keyword>
<dbReference type="AlphaFoldDB" id="D8JRJ5"/>
<feature type="signal peptide" evidence="1">
    <location>
        <begin position="1"/>
        <end position="22"/>
    </location>
</feature>
<reference evidence="3" key="1">
    <citation type="journal article" date="2011" name="J. Bacteriol.">
        <title>Genome sequences of eight morphologically diverse alphaproteobacteria.</title>
        <authorList>
            <consortium name="US DOE Joint Genome Institute"/>
            <person name="Brown P.J."/>
            <person name="Kysela D.T."/>
            <person name="Buechlein A."/>
            <person name="Hemmerich C."/>
            <person name="Brun Y.V."/>
        </authorList>
    </citation>
    <scope>NUCLEOTIDE SEQUENCE [LARGE SCALE GENOMIC DNA]</scope>
    <source>
        <strain evidence="3">ATCC 51888 / DSM 1869 / NCIB 11706 / TK 0415</strain>
    </source>
</reference>
<sequence length="115" mass="12815" precursor="true">MRSLAFAIVAASAIFMSGAATAAPITPVAPPASDSIVTQVRHGGWHRGGGWRHRGWYRPGWNGRRWRRGWYGPGWGFYGGGVVVGRSCGVVRRNCAWRWGWGGPNYRRCVWRRGC</sequence>
<dbReference type="EMBL" id="CP002083">
    <property type="protein sequence ID" value="ADJ22224.1"/>
    <property type="molecule type" value="Genomic_DNA"/>
</dbReference>
<evidence type="ECO:0000313" key="3">
    <source>
        <dbReference type="Proteomes" id="UP000002033"/>
    </source>
</evidence>
<name>D8JRJ5_HYPDA</name>